<evidence type="ECO:0000313" key="1">
    <source>
        <dbReference type="EMBL" id="ESA07389.1"/>
    </source>
</evidence>
<dbReference type="AlphaFoldDB" id="U9TGR8"/>
<protein>
    <submittedName>
        <fullName evidence="1">Uncharacterized protein</fullName>
    </submittedName>
</protein>
<name>U9TGR8_RHIID</name>
<dbReference type="EMBL" id="KI290402">
    <property type="protein sequence ID" value="ESA07389.1"/>
    <property type="molecule type" value="Genomic_DNA"/>
</dbReference>
<dbReference type="HOGENOM" id="CLU_2923828_0_0_1"/>
<proteinExistence type="predicted"/>
<reference evidence="1" key="1">
    <citation type="submission" date="2013-07" db="EMBL/GenBank/DDBJ databases">
        <title>The genome of an arbuscular mycorrhizal fungus provides insights into the evolution of the oldest plant symbiosis.</title>
        <authorList>
            <consortium name="DOE Joint Genome Institute"/>
            <person name="Tisserant E."/>
            <person name="Malbreil M."/>
            <person name="Kuo A."/>
            <person name="Kohler A."/>
            <person name="Symeonidi A."/>
            <person name="Balestrini R."/>
            <person name="Charron P."/>
            <person name="Duensing N."/>
            <person name="Frei-dit-Frey N."/>
            <person name="Gianinazzi-Pearson V."/>
            <person name="Gilbert B."/>
            <person name="Handa Y."/>
            <person name="Hijri M."/>
            <person name="Kaul R."/>
            <person name="Kawaguchi M."/>
            <person name="Krajinski F."/>
            <person name="Lammers P."/>
            <person name="Lapierre D."/>
            <person name="Masclaux F.G."/>
            <person name="Murat C."/>
            <person name="Morin E."/>
            <person name="Ndikumana S."/>
            <person name="Pagni M."/>
            <person name="Petitpierre D."/>
            <person name="Requena N."/>
            <person name="Rosikiewicz P."/>
            <person name="Riley R."/>
            <person name="Saito K."/>
            <person name="San Clemente H."/>
            <person name="Shapiro H."/>
            <person name="van Tuinen D."/>
            <person name="Becard G."/>
            <person name="Bonfante P."/>
            <person name="Paszkowski U."/>
            <person name="Shachar-Hill Y."/>
            <person name="Young J.P."/>
            <person name="Sanders I.R."/>
            <person name="Henrissat B."/>
            <person name="Rensing S.A."/>
            <person name="Grigoriev I.V."/>
            <person name="Corradi N."/>
            <person name="Roux C."/>
            <person name="Martin F."/>
        </authorList>
    </citation>
    <scope>NUCLEOTIDE SEQUENCE</scope>
    <source>
        <strain evidence="1">DAOM 197198</strain>
    </source>
</reference>
<organism evidence="1">
    <name type="scientific">Rhizophagus irregularis (strain DAOM 181602 / DAOM 197198 / MUCL 43194)</name>
    <name type="common">Arbuscular mycorrhizal fungus</name>
    <name type="synonym">Glomus intraradices</name>
    <dbReference type="NCBI Taxonomy" id="747089"/>
    <lineage>
        <taxon>Eukaryota</taxon>
        <taxon>Fungi</taxon>
        <taxon>Fungi incertae sedis</taxon>
        <taxon>Mucoromycota</taxon>
        <taxon>Glomeromycotina</taxon>
        <taxon>Glomeromycetes</taxon>
        <taxon>Glomerales</taxon>
        <taxon>Glomeraceae</taxon>
        <taxon>Rhizophagus</taxon>
    </lineage>
</organism>
<sequence length="61" mass="6943">MSLQIFAPESVTITEKFTGPISSIISSIVSNKIRRYDFNLIDTLAPTNILYGWMYELKNSN</sequence>
<gene>
    <name evidence="1" type="ORF">GLOINDRAFT_32953</name>
</gene>
<accession>U9TGR8</accession>